<dbReference type="Pfam" id="PF13460">
    <property type="entry name" value="NAD_binding_10"/>
    <property type="match status" value="1"/>
</dbReference>
<dbReference type="RefSeq" id="WP_286216951.1">
    <property type="nucleotide sequence ID" value="NZ_AP027729.1"/>
</dbReference>
<proteinExistence type="predicted"/>
<gene>
    <name evidence="2" type="ORF">GCM10025865_17700</name>
</gene>
<sequence length="226" mass="23324">MRIVVAGAHGKVGQLLVHALKERGDGVVALVRSASQILPLTDLGAEVSLIDLEHDDAADVSFTMRGSDAVVFAAGAGPGSGAERKDTVDRAGALLLADAAELAGITRYVLVSSMGVESVADGAAPDGVDDVFVAYLRAKAAAEEELRSRDLALTIVRPGRLTDGEGTGHVRLKKSVDPGEITRTDVAGVLAEVLHEPRSAGLTLELVAGTSRVDDAVYKALPKDAL</sequence>
<dbReference type="Gene3D" id="3.40.50.720">
    <property type="entry name" value="NAD(P)-binding Rossmann-like Domain"/>
    <property type="match status" value="1"/>
</dbReference>
<reference evidence="3" key="1">
    <citation type="journal article" date="2019" name="Int. J. Syst. Evol. Microbiol.">
        <title>The Global Catalogue of Microorganisms (GCM) 10K type strain sequencing project: providing services to taxonomists for standard genome sequencing and annotation.</title>
        <authorList>
            <consortium name="The Broad Institute Genomics Platform"/>
            <consortium name="The Broad Institute Genome Sequencing Center for Infectious Disease"/>
            <person name="Wu L."/>
            <person name="Ma J."/>
        </authorList>
    </citation>
    <scope>NUCLEOTIDE SEQUENCE [LARGE SCALE GENOMIC DNA]</scope>
    <source>
        <strain evidence="3">NBRC 108565</strain>
    </source>
</reference>
<dbReference type="PANTHER" id="PTHR15020">
    <property type="entry name" value="FLAVIN REDUCTASE-RELATED"/>
    <property type="match status" value="1"/>
</dbReference>
<dbReference type="SUPFAM" id="SSF51735">
    <property type="entry name" value="NAD(P)-binding Rossmann-fold domains"/>
    <property type="match status" value="1"/>
</dbReference>
<protein>
    <submittedName>
        <fullName evidence="2">NAD-dependent dehydratase</fullName>
    </submittedName>
</protein>
<feature type="domain" description="NAD(P)-binding" evidence="1">
    <location>
        <begin position="7"/>
        <end position="197"/>
    </location>
</feature>
<dbReference type="InterPro" id="IPR016040">
    <property type="entry name" value="NAD(P)-bd_dom"/>
</dbReference>
<evidence type="ECO:0000313" key="2">
    <source>
        <dbReference type="EMBL" id="BDZ42471.1"/>
    </source>
</evidence>
<dbReference type="InterPro" id="IPR036291">
    <property type="entry name" value="NAD(P)-bd_dom_sf"/>
</dbReference>
<accession>A0ABN6XCB1</accession>
<dbReference type="EMBL" id="AP027729">
    <property type="protein sequence ID" value="BDZ42471.1"/>
    <property type="molecule type" value="Genomic_DNA"/>
</dbReference>
<evidence type="ECO:0000313" key="3">
    <source>
        <dbReference type="Proteomes" id="UP001321475"/>
    </source>
</evidence>
<keyword evidence="3" id="KW-1185">Reference proteome</keyword>
<dbReference type="PANTHER" id="PTHR15020:SF50">
    <property type="entry name" value="UPF0659 PROTEIN YMR090W"/>
    <property type="match status" value="1"/>
</dbReference>
<organism evidence="2 3">
    <name type="scientific">Paraoerskovia sediminicola</name>
    <dbReference type="NCBI Taxonomy" id="1138587"/>
    <lineage>
        <taxon>Bacteria</taxon>
        <taxon>Bacillati</taxon>
        <taxon>Actinomycetota</taxon>
        <taxon>Actinomycetes</taxon>
        <taxon>Micrococcales</taxon>
        <taxon>Cellulomonadaceae</taxon>
        <taxon>Paraoerskovia</taxon>
    </lineage>
</organism>
<evidence type="ECO:0000259" key="1">
    <source>
        <dbReference type="Pfam" id="PF13460"/>
    </source>
</evidence>
<name>A0ABN6XCB1_9CELL</name>
<dbReference type="Proteomes" id="UP001321475">
    <property type="component" value="Chromosome"/>
</dbReference>